<name>A0A5B1LGM7_9ACTN</name>
<protein>
    <submittedName>
        <fullName evidence="2">Pilus assembly protein CpaB</fullName>
    </submittedName>
</protein>
<reference evidence="2 3" key="1">
    <citation type="submission" date="2019-09" db="EMBL/GenBank/DDBJ databases">
        <title>Nocardioides panacisoli sp. nov., isolated from the soil of a ginseng field.</title>
        <authorList>
            <person name="Cho C."/>
        </authorList>
    </citation>
    <scope>NUCLEOTIDE SEQUENCE [LARGE SCALE GENOMIC DNA]</scope>
    <source>
        <strain evidence="2 3">BN130099</strain>
    </source>
</reference>
<organism evidence="2 3">
    <name type="scientific">Nocardioides humilatus</name>
    <dbReference type="NCBI Taxonomy" id="2607660"/>
    <lineage>
        <taxon>Bacteria</taxon>
        <taxon>Bacillati</taxon>
        <taxon>Actinomycetota</taxon>
        <taxon>Actinomycetes</taxon>
        <taxon>Propionibacteriales</taxon>
        <taxon>Nocardioidaceae</taxon>
        <taxon>Nocardioides</taxon>
    </lineage>
</organism>
<feature type="domain" description="SAF" evidence="1">
    <location>
        <begin position="46"/>
        <end position="105"/>
    </location>
</feature>
<evidence type="ECO:0000313" key="3">
    <source>
        <dbReference type="Proteomes" id="UP000325003"/>
    </source>
</evidence>
<dbReference type="CDD" id="cd11614">
    <property type="entry name" value="SAF_CpaB_FlgA_like"/>
    <property type="match status" value="1"/>
</dbReference>
<keyword evidence="3" id="KW-1185">Reference proteome</keyword>
<dbReference type="Pfam" id="PF08666">
    <property type="entry name" value="SAF"/>
    <property type="match status" value="1"/>
</dbReference>
<dbReference type="SMART" id="SM00858">
    <property type="entry name" value="SAF"/>
    <property type="match status" value="1"/>
</dbReference>
<comment type="caution">
    <text evidence="2">The sequence shown here is derived from an EMBL/GenBank/DDBJ whole genome shotgun (WGS) entry which is preliminary data.</text>
</comment>
<evidence type="ECO:0000313" key="2">
    <source>
        <dbReference type="EMBL" id="KAA1419368.1"/>
    </source>
</evidence>
<dbReference type="InterPro" id="IPR013974">
    <property type="entry name" value="SAF"/>
</dbReference>
<dbReference type="Proteomes" id="UP000325003">
    <property type="component" value="Unassembled WGS sequence"/>
</dbReference>
<evidence type="ECO:0000259" key="1">
    <source>
        <dbReference type="SMART" id="SM00858"/>
    </source>
</evidence>
<gene>
    <name evidence="2" type="ORF">F0U44_13095</name>
</gene>
<sequence>MDQLRDRLTGLRRAVLRRRRPLAALCVAGAAAAALHVAAPPEPPSVEVLVAAHDVPAGAVLADDDLELRDVPSDVAPRGALTEAVGRTLASPLRTGEPLTDVRLVGPALVDAAVGTVATPVRLSDAAQVALLAPGDRVDLLATDPEAGTTEVLVARVGVLAVPPVHADDAGALTGRLVVLGVPTDAVAEVTAAGVTAFVTYAWSNR</sequence>
<dbReference type="EMBL" id="VUJV01000003">
    <property type="protein sequence ID" value="KAA1419368.1"/>
    <property type="molecule type" value="Genomic_DNA"/>
</dbReference>
<reference evidence="2 3" key="2">
    <citation type="submission" date="2019-09" db="EMBL/GenBank/DDBJ databases">
        <authorList>
            <person name="Jin C."/>
        </authorList>
    </citation>
    <scope>NUCLEOTIDE SEQUENCE [LARGE SCALE GENOMIC DNA]</scope>
    <source>
        <strain evidence="2 3">BN130099</strain>
    </source>
</reference>
<accession>A0A5B1LGM7</accession>
<proteinExistence type="predicted"/>
<dbReference type="AlphaFoldDB" id="A0A5B1LGM7"/>
<dbReference type="RefSeq" id="WP_149728702.1">
    <property type="nucleotide sequence ID" value="NZ_VUJV01000003.1"/>
</dbReference>